<comment type="similarity">
    <text evidence="1">Belongs to the cycloisomerase 2 family.</text>
</comment>
<evidence type="ECO:0000313" key="4">
    <source>
        <dbReference type="Proteomes" id="UP001529338"/>
    </source>
</evidence>
<dbReference type="RefSeq" id="WP_289453332.1">
    <property type="nucleotide sequence ID" value="NZ_JAUCGQ010000001.1"/>
</dbReference>
<dbReference type="PANTHER" id="PTHR30344">
    <property type="entry name" value="6-PHOSPHOGLUCONOLACTONASE-RELATED"/>
    <property type="match status" value="1"/>
</dbReference>
<dbReference type="EMBL" id="JAUCGQ010000001">
    <property type="protein sequence ID" value="MDM7853818.1"/>
    <property type="molecule type" value="Genomic_DNA"/>
</dbReference>
<evidence type="ECO:0000256" key="2">
    <source>
        <dbReference type="SAM" id="SignalP"/>
    </source>
</evidence>
<dbReference type="InterPro" id="IPR011045">
    <property type="entry name" value="N2O_reductase_N"/>
</dbReference>
<name>A0ABT7SCA8_9CELL</name>
<dbReference type="Proteomes" id="UP001529338">
    <property type="component" value="Unassembled WGS sequence"/>
</dbReference>
<reference evidence="3 4" key="1">
    <citation type="submission" date="2023-06" db="EMBL/GenBank/DDBJ databases">
        <title>Cellulomonas sp. MW4 Whole genome sequence.</title>
        <authorList>
            <person name="Park S."/>
        </authorList>
    </citation>
    <scope>NUCLEOTIDE SEQUENCE [LARGE SCALE GENOMIC DNA]</scope>
    <source>
        <strain evidence="3 4">MW4</strain>
    </source>
</reference>
<dbReference type="InterPro" id="IPR015943">
    <property type="entry name" value="WD40/YVTN_repeat-like_dom_sf"/>
</dbReference>
<dbReference type="InterPro" id="IPR050282">
    <property type="entry name" value="Cycloisomerase_2"/>
</dbReference>
<feature type="chain" id="PRO_5045998278" evidence="2">
    <location>
        <begin position="28"/>
        <end position="373"/>
    </location>
</feature>
<dbReference type="Gene3D" id="2.130.10.10">
    <property type="entry name" value="YVTN repeat-like/Quinoprotein amine dehydrogenase"/>
    <property type="match status" value="2"/>
</dbReference>
<sequence length="373" mass="37003">MKPIARAAATLAAAAVSILTTAGVASANAGPSAAGEVYVQTNDPGGNVVRVYDRLHDGSLRAAGSYDTGGLGGALTGAVVDRLASQGSVLLDAPAHLLYVVNAGSDSLTVFGVQGSRLHRLQVVPTGGDFPVSVSAHDHRLAVLNARDGGSVQGFARVGARVVPVAGWHRDLGLDPAATPEFTHTPGQVAFTPDGRALLVTTKAGSNAVDVFRWGATGLADAPVVTSLPGAVPFAVAFDPRGHAVVAEASNAVATFAVEASGALRPLDAQPTGQAATCWIAADGRHVFLSNAGSATVSTYRVAASGALRAGAVTATHPGTVDAAVSGDGRYLYVETGAQGVVDAFRVGSHGVLTPVGSTTVPGAAGGEGIAAS</sequence>
<proteinExistence type="inferred from homology"/>
<keyword evidence="2" id="KW-0732">Signal</keyword>
<organism evidence="3 4">
    <name type="scientific">Cellulomonas alba</name>
    <dbReference type="NCBI Taxonomy" id="3053467"/>
    <lineage>
        <taxon>Bacteria</taxon>
        <taxon>Bacillati</taxon>
        <taxon>Actinomycetota</taxon>
        <taxon>Actinomycetes</taxon>
        <taxon>Micrococcales</taxon>
        <taxon>Cellulomonadaceae</taxon>
        <taxon>Cellulomonas</taxon>
    </lineage>
</organism>
<evidence type="ECO:0000256" key="1">
    <source>
        <dbReference type="ARBA" id="ARBA00005564"/>
    </source>
</evidence>
<feature type="signal peptide" evidence="2">
    <location>
        <begin position="1"/>
        <end position="27"/>
    </location>
</feature>
<gene>
    <name evidence="3" type="ORF">QRT04_02645</name>
</gene>
<comment type="caution">
    <text evidence="3">The sequence shown here is derived from an EMBL/GenBank/DDBJ whole genome shotgun (WGS) entry which is preliminary data.</text>
</comment>
<protein>
    <submittedName>
        <fullName evidence="3">Beta-propeller fold lactonase family protein</fullName>
    </submittedName>
</protein>
<dbReference type="InterPro" id="IPR019405">
    <property type="entry name" value="Lactonase_7-beta_prop"/>
</dbReference>
<accession>A0ABT7SCA8</accession>
<keyword evidence="4" id="KW-1185">Reference proteome</keyword>
<dbReference type="Pfam" id="PF10282">
    <property type="entry name" value="Lactonase"/>
    <property type="match status" value="1"/>
</dbReference>
<dbReference type="SUPFAM" id="SSF50974">
    <property type="entry name" value="Nitrous oxide reductase, N-terminal domain"/>
    <property type="match status" value="1"/>
</dbReference>
<dbReference type="PANTHER" id="PTHR30344:SF1">
    <property type="entry name" value="6-PHOSPHOGLUCONOLACTONASE"/>
    <property type="match status" value="1"/>
</dbReference>
<evidence type="ECO:0000313" key="3">
    <source>
        <dbReference type="EMBL" id="MDM7853818.1"/>
    </source>
</evidence>